<sequence length="65" mass="6932">MFSPRADHRADGPASRPAQAAHAAQARAVHARVVLDDHARLPWRFFGRLTAAVLAGLPGPAARRA</sequence>
<evidence type="ECO:0000313" key="2">
    <source>
        <dbReference type="EMBL" id="MFD2184797.1"/>
    </source>
</evidence>
<reference evidence="3" key="1">
    <citation type="journal article" date="2019" name="Int. J. Syst. Evol. Microbiol.">
        <title>The Global Catalogue of Microorganisms (GCM) 10K type strain sequencing project: providing services to taxonomists for standard genome sequencing and annotation.</title>
        <authorList>
            <consortium name="The Broad Institute Genomics Platform"/>
            <consortium name="The Broad Institute Genome Sequencing Center for Infectious Disease"/>
            <person name="Wu L."/>
            <person name="Ma J."/>
        </authorList>
    </citation>
    <scope>NUCLEOTIDE SEQUENCE [LARGE SCALE GENOMIC DNA]</scope>
    <source>
        <strain evidence="3">CGMCC 1.6774</strain>
    </source>
</reference>
<keyword evidence="3" id="KW-1185">Reference proteome</keyword>
<proteinExistence type="predicted"/>
<organism evidence="2 3">
    <name type="scientific">Rhodoplanes azumiensis</name>
    <dbReference type="NCBI Taxonomy" id="1897628"/>
    <lineage>
        <taxon>Bacteria</taxon>
        <taxon>Pseudomonadati</taxon>
        <taxon>Pseudomonadota</taxon>
        <taxon>Alphaproteobacteria</taxon>
        <taxon>Hyphomicrobiales</taxon>
        <taxon>Nitrobacteraceae</taxon>
        <taxon>Rhodoplanes</taxon>
    </lineage>
</organism>
<name>A0ABW5AQQ7_9BRAD</name>
<dbReference type="RefSeq" id="WP_378479932.1">
    <property type="nucleotide sequence ID" value="NZ_JBHUIW010000035.1"/>
</dbReference>
<feature type="region of interest" description="Disordered" evidence="1">
    <location>
        <begin position="1"/>
        <end position="23"/>
    </location>
</feature>
<feature type="compositionally biased region" description="Basic and acidic residues" evidence="1">
    <location>
        <begin position="1"/>
        <end position="11"/>
    </location>
</feature>
<dbReference type="Proteomes" id="UP001597314">
    <property type="component" value="Unassembled WGS sequence"/>
</dbReference>
<protein>
    <submittedName>
        <fullName evidence="2">Uncharacterized protein</fullName>
    </submittedName>
</protein>
<gene>
    <name evidence="2" type="ORF">ACFSOX_21805</name>
</gene>
<dbReference type="EMBL" id="JBHUIW010000035">
    <property type="protein sequence ID" value="MFD2184797.1"/>
    <property type="molecule type" value="Genomic_DNA"/>
</dbReference>
<evidence type="ECO:0000256" key="1">
    <source>
        <dbReference type="SAM" id="MobiDB-lite"/>
    </source>
</evidence>
<comment type="caution">
    <text evidence="2">The sequence shown here is derived from an EMBL/GenBank/DDBJ whole genome shotgun (WGS) entry which is preliminary data.</text>
</comment>
<evidence type="ECO:0000313" key="3">
    <source>
        <dbReference type="Proteomes" id="UP001597314"/>
    </source>
</evidence>
<accession>A0ABW5AQQ7</accession>